<dbReference type="EMBL" id="CAEQ01001255">
    <property type="protein sequence ID" value="CCD13724.1"/>
    <property type="molecule type" value="Genomic_DNA"/>
</dbReference>
<feature type="compositionally biased region" description="Basic and acidic residues" evidence="1">
    <location>
        <begin position="278"/>
        <end position="293"/>
    </location>
</feature>
<feature type="compositionally biased region" description="Basic and acidic residues" evidence="1">
    <location>
        <begin position="124"/>
        <end position="136"/>
    </location>
</feature>
<evidence type="ECO:0000313" key="2">
    <source>
        <dbReference type="EMBL" id="CCD13724.1"/>
    </source>
</evidence>
<reference evidence="2 3" key="2">
    <citation type="journal article" date="2012" name="Proc. Natl. Acad. Sci. U.S.A.">
        <title>Antigenic diversity is generated by distinct evolutionary mechanisms in African trypanosome species.</title>
        <authorList>
            <person name="Jackson A.P."/>
            <person name="Berry A."/>
            <person name="Aslett M."/>
            <person name="Allison H.C."/>
            <person name="Burton P."/>
            <person name="Vavrova-Anderson J."/>
            <person name="Brown R."/>
            <person name="Browne H."/>
            <person name="Corton N."/>
            <person name="Hauser H."/>
            <person name="Gamble J."/>
            <person name="Gilderthorp R."/>
            <person name="Marcello L."/>
            <person name="McQuillan J."/>
            <person name="Otto T.D."/>
            <person name="Quail M.A."/>
            <person name="Sanders M.J."/>
            <person name="van Tonder A."/>
            <person name="Ginger M.L."/>
            <person name="Field M.C."/>
            <person name="Barry J.D."/>
            <person name="Hertz-Fowler C."/>
            <person name="Berriman M."/>
        </authorList>
    </citation>
    <scope>NUCLEOTIDE SEQUENCE [LARGE SCALE GENOMIC DNA]</scope>
    <source>
        <strain evidence="2 3">IL3000</strain>
    </source>
</reference>
<feature type="compositionally biased region" description="Acidic residues" evidence="1">
    <location>
        <begin position="493"/>
        <end position="509"/>
    </location>
</feature>
<feature type="compositionally biased region" description="Polar residues" evidence="1">
    <location>
        <begin position="579"/>
        <end position="594"/>
    </location>
</feature>
<feature type="compositionally biased region" description="Basic and acidic residues" evidence="1">
    <location>
        <begin position="415"/>
        <end position="453"/>
    </location>
</feature>
<accession>F9W934</accession>
<feature type="compositionally biased region" description="Basic and acidic residues" evidence="1">
    <location>
        <begin position="600"/>
        <end position="609"/>
    </location>
</feature>
<name>F9W934_TRYCI</name>
<feature type="region of interest" description="Disordered" evidence="1">
    <location>
        <begin position="356"/>
        <end position="552"/>
    </location>
</feature>
<evidence type="ECO:0000256" key="1">
    <source>
        <dbReference type="SAM" id="MobiDB-lite"/>
    </source>
</evidence>
<dbReference type="AlphaFoldDB" id="F9W934"/>
<feature type="compositionally biased region" description="Polar residues" evidence="1">
    <location>
        <begin position="35"/>
        <end position="48"/>
    </location>
</feature>
<feature type="region of interest" description="Disordered" evidence="1">
    <location>
        <begin position="579"/>
        <end position="639"/>
    </location>
</feature>
<feature type="compositionally biased region" description="Polar residues" evidence="1">
    <location>
        <begin position="295"/>
        <end position="315"/>
    </location>
</feature>
<organism evidence="2 3">
    <name type="scientific">Trypanosoma congolense (strain IL3000)</name>
    <dbReference type="NCBI Taxonomy" id="1068625"/>
    <lineage>
        <taxon>Eukaryota</taxon>
        <taxon>Discoba</taxon>
        <taxon>Euglenozoa</taxon>
        <taxon>Kinetoplastea</taxon>
        <taxon>Metakinetoplastina</taxon>
        <taxon>Trypanosomatida</taxon>
        <taxon>Trypanosomatidae</taxon>
        <taxon>Trypanosoma</taxon>
        <taxon>Nannomonas</taxon>
    </lineage>
</organism>
<proteinExistence type="predicted"/>
<feature type="region of interest" description="Disordered" evidence="1">
    <location>
        <begin position="107"/>
        <end position="338"/>
    </location>
</feature>
<feature type="compositionally biased region" description="Basic and acidic residues" evidence="1">
    <location>
        <begin position="143"/>
        <end position="154"/>
    </location>
</feature>
<feature type="compositionally biased region" description="Basic and acidic residues" evidence="1">
    <location>
        <begin position="205"/>
        <end position="220"/>
    </location>
</feature>
<feature type="compositionally biased region" description="Basic and acidic residues" evidence="1">
    <location>
        <begin position="161"/>
        <end position="178"/>
    </location>
</feature>
<dbReference type="OMA" id="VESIHCE"/>
<gene>
    <name evidence="2" type="ORF">TCIL3000_0_00430</name>
</gene>
<feature type="region of interest" description="Disordered" evidence="1">
    <location>
        <begin position="1"/>
        <end position="49"/>
    </location>
</feature>
<reference evidence="3" key="1">
    <citation type="submission" date="2011-07" db="EMBL/GenBank/DDBJ databases">
        <title>Divergent evolution of antigenic variation in African trypanosomes.</title>
        <authorList>
            <person name="Jackson A.P."/>
            <person name="Berry A."/>
            <person name="Allison H.C."/>
            <person name="Burton P."/>
            <person name="Anderson J."/>
            <person name="Aslett M."/>
            <person name="Brown R."/>
            <person name="Corton N."/>
            <person name="Harris D."/>
            <person name="Hauser H."/>
            <person name="Gamble J."/>
            <person name="Gilderthorp R."/>
            <person name="McQuillan J."/>
            <person name="Quail M.A."/>
            <person name="Sanders M."/>
            <person name="Van Tonder A."/>
            <person name="Ginger M.L."/>
            <person name="Donelson J.E."/>
            <person name="Field M.C."/>
            <person name="Barry J.D."/>
            <person name="Berriman M."/>
            <person name="Hertz-Fowler C."/>
        </authorList>
    </citation>
    <scope>NUCLEOTIDE SEQUENCE [LARGE SCALE GENOMIC DNA]</scope>
    <source>
        <strain evidence="3">IL3000</strain>
    </source>
</reference>
<feature type="compositionally biased region" description="Acidic residues" evidence="1">
    <location>
        <begin position="243"/>
        <end position="256"/>
    </location>
</feature>
<feature type="compositionally biased region" description="Acidic residues" evidence="1">
    <location>
        <begin position="111"/>
        <end position="121"/>
    </location>
</feature>
<sequence>MSSSSSLVQFEVSSTATSDTSRDDVEQATAAKHTPVQNNALSTQSSSEKVVGNDGVVFKMCVSASSGRLFGGLETTSATEEADQSAHVTLQRAAPAVASVVEELFSFSSDESAEDDVEDVLGTEAKEEMKASKDESFNDSSDNDVKEVRVEEPKNVALPTVKKEDDRSSSEKSVESIHCEQPPTDRSAADDAGLLQTSSCLTEPPQRDGDVGVGEERSIGDESSESSVEREDAEGTKDKGDGEGNDYSDESDEFDNNGEGGDRNGGVVPPHALPQETLMREESPPEVEQRAATDKSPQVTCATTLQAESSPSRGSYTAPMHPSVAHKPEAPKQKKKKGGFFRRLGGFFSCCRASGVADGKGGCRQGDPPADGIQAATVGSPEPETNTRGVGVGAAGHRNDREKTGMMGSGVVVKVFEDSPNRMADEDTTPRSWEVKANRTERERDERTMVAHSEEDEETSRVPTSIKEPKSESPASRKGSAYNASPSHSRDDFSDEGSDAVAEGGDEVLADVTATMPGGSTNGTPCENKELSGSSSVMCRESTQVGPASSTAHVATVTNRSLDVATNESVPLHLQRACTSDGQDISTSTVQTRDIINDNAGERPAERGLKRPPHASKWSNAGQSSTASSRASVADSSRSVAKLGGGSYVLLAKRRQEYLKKVNSTRNAKEVRKPKQPGVSKGGAGGGTSQLVEQQEEEAASEGHQSTETKTTEMGMETTENPADHETQANGTLHQVQSQSPPRPNALPALMESLRPLDSVVAYLAKGPSLPCNSRKNFSWKEFKRNFYFPEDTLPAGVMNDKELRSILQELSTRTRPSCCACRPHASELQLVELLTGVKGEQSLTRTVREHLYEEPRGGTVLPHI</sequence>
<dbReference type="Proteomes" id="UP000000702">
    <property type="component" value="Unassembled WGS sequence"/>
</dbReference>
<evidence type="ECO:0000313" key="3">
    <source>
        <dbReference type="Proteomes" id="UP000000702"/>
    </source>
</evidence>
<feature type="region of interest" description="Disordered" evidence="1">
    <location>
        <begin position="661"/>
        <end position="726"/>
    </location>
</feature>
<dbReference type="VEuPathDB" id="TriTrypDB:TcIL3000_0_00430"/>
<comment type="caution">
    <text evidence="2">The sequence shown here is derived from an EMBL/GenBank/DDBJ whole genome shotgun (WGS) entry which is preliminary data.</text>
</comment>
<feature type="compositionally biased region" description="Low complexity" evidence="1">
    <location>
        <begin position="624"/>
        <end position="639"/>
    </location>
</feature>
<keyword evidence="3" id="KW-1185">Reference proteome</keyword>
<protein>
    <submittedName>
        <fullName evidence="2">WGS project CAEQ00000000 data, annotated contig 18</fullName>
    </submittedName>
</protein>
<feature type="compositionally biased region" description="Basic and acidic residues" evidence="1">
    <location>
        <begin position="227"/>
        <end position="242"/>
    </location>
</feature>
<feature type="compositionally biased region" description="Polar residues" evidence="1">
    <location>
        <begin position="518"/>
        <end position="552"/>
    </location>
</feature>